<dbReference type="Proteomes" id="UP000015100">
    <property type="component" value="Unassembled WGS sequence"/>
</dbReference>
<evidence type="ECO:0000256" key="2">
    <source>
        <dbReference type="ARBA" id="ARBA00009056"/>
    </source>
</evidence>
<evidence type="ECO:0000256" key="7">
    <source>
        <dbReference type="ARBA" id="ARBA00022679"/>
    </source>
</evidence>
<dbReference type="STRING" id="1284197.S8BYV5"/>
<keyword evidence="7 11" id="KW-0808">Transferase</keyword>
<name>S8BYV5_DACHA</name>
<evidence type="ECO:0000256" key="3">
    <source>
        <dbReference type="ARBA" id="ARBA00012795"/>
    </source>
</evidence>
<evidence type="ECO:0000256" key="8">
    <source>
        <dbReference type="ARBA" id="ARBA00022691"/>
    </source>
</evidence>
<comment type="function">
    <text evidence="11">Adenosyl-L-methionine (AdoMet)-dependent tRNA (uracil-O(2)-)-methyltransferase.</text>
</comment>
<keyword evidence="8 11" id="KW-0949">S-adenosyl-L-methionine</keyword>
<dbReference type="EC" id="2.1.1.211" evidence="3 11"/>
<dbReference type="Pfam" id="PF07757">
    <property type="entry name" value="AdoMet_MTase"/>
    <property type="match status" value="1"/>
</dbReference>
<dbReference type="HOGENOM" id="CLU_018580_2_0_1"/>
<keyword evidence="14" id="KW-1185">Reference proteome</keyword>
<reference evidence="13 14" key="1">
    <citation type="journal article" date="2013" name="PLoS Genet.">
        <title>Genomic mechanisms accounting for the adaptation to parasitism in nematode-trapping fungi.</title>
        <authorList>
            <person name="Meerupati T."/>
            <person name="Andersson K.M."/>
            <person name="Friman E."/>
            <person name="Kumar D."/>
            <person name="Tunlid A."/>
            <person name="Ahren D."/>
        </authorList>
    </citation>
    <scope>NUCLEOTIDE SEQUENCE [LARGE SCALE GENOMIC DNA]</scope>
    <source>
        <strain evidence="13 14">CBS 200.50</strain>
    </source>
</reference>
<comment type="caution">
    <text evidence="13">The sequence shown here is derived from an EMBL/GenBank/DDBJ whole genome shotgun (WGS) entry which is preliminary data.</text>
</comment>
<reference evidence="14" key="2">
    <citation type="submission" date="2013-04" db="EMBL/GenBank/DDBJ databases">
        <title>Genomic mechanisms accounting for the adaptation to parasitism in nematode-trapping fungi.</title>
        <authorList>
            <person name="Ahren D.G."/>
        </authorList>
    </citation>
    <scope>NUCLEOTIDE SEQUENCE [LARGE SCALE GENOMIC DNA]</scope>
    <source>
        <strain evidence="14">CBS 200.50</strain>
    </source>
</reference>
<proteinExistence type="inferred from homology"/>
<dbReference type="EMBL" id="AQGS01000336">
    <property type="protein sequence ID" value="EPS40547.1"/>
    <property type="molecule type" value="Genomic_DNA"/>
</dbReference>
<keyword evidence="9 11" id="KW-0819">tRNA processing</keyword>
<dbReference type="PANTHER" id="PTHR21210:SF0">
    <property type="entry name" value="TRNA (URACIL-O(2)-)-METHYLTRANSFERASE-RELATED"/>
    <property type="match status" value="1"/>
</dbReference>
<dbReference type="OMA" id="IREPNIN"/>
<dbReference type="AlphaFoldDB" id="S8BYV5"/>
<dbReference type="GO" id="GO:0030488">
    <property type="term" value="P:tRNA methylation"/>
    <property type="evidence" value="ECO:0007669"/>
    <property type="project" value="UniProtKB-UniRule"/>
</dbReference>
<evidence type="ECO:0000256" key="11">
    <source>
        <dbReference type="RuleBase" id="RU368004"/>
    </source>
</evidence>
<dbReference type="GO" id="GO:0141101">
    <property type="term" value="F:tRNA(Ser) (uridine(44)-2'-O-)-methyltransferase activity"/>
    <property type="evidence" value="ECO:0007669"/>
    <property type="project" value="UniProtKB-EC"/>
</dbReference>
<evidence type="ECO:0000256" key="5">
    <source>
        <dbReference type="ARBA" id="ARBA00022490"/>
    </source>
</evidence>
<keyword evidence="6 11" id="KW-0489">Methyltransferase</keyword>
<evidence type="ECO:0000256" key="4">
    <source>
        <dbReference type="ARBA" id="ARBA00017788"/>
    </source>
</evidence>
<dbReference type="eggNOG" id="KOG3790">
    <property type="taxonomic scope" value="Eukaryota"/>
</dbReference>
<dbReference type="GO" id="GO:0005737">
    <property type="term" value="C:cytoplasm"/>
    <property type="evidence" value="ECO:0007669"/>
    <property type="project" value="UniProtKB-SubCell"/>
</dbReference>
<comment type="catalytic activity">
    <reaction evidence="10 11">
        <text>uridine(44) in tRNA(Ser) + S-adenosyl-L-methionine = 2'-O-methyluridine(44) in tRNA(Ser) + S-adenosyl-L-homocysteine + H(+)</text>
        <dbReference type="Rhea" id="RHEA:43100"/>
        <dbReference type="Rhea" id="RHEA-COMP:10339"/>
        <dbReference type="Rhea" id="RHEA-COMP:10340"/>
        <dbReference type="ChEBI" id="CHEBI:15378"/>
        <dbReference type="ChEBI" id="CHEBI:57856"/>
        <dbReference type="ChEBI" id="CHEBI:59789"/>
        <dbReference type="ChEBI" id="CHEBI:65315"/>
        <dbReference type="ChEBI" id="CHEBI:74478"/>
        <dbReference type="EC" id="2.1.1.211"/>
    </reaction>
</comment>
<evidence type="ECO:0000256" key="1">
    <source>
        <dbReference type="ARBA" id="ARBA00004496"/>
    </source>
</evidence>
<evidence type="ECO:0000313" key="14">
    <source>
        <dbReference type="Proteomes" id="UP000015100"/>
    </source>
</evidence>
<keyword evidence="5 11" id="KW-0963">Cytoplasm</keyword>
<evidence type="ECO:0000256" key="12">
    <source>
        <dbReference type="SAM" id="MobiDB-lite"/>
    </source>
</evidence>
<dbReference type="InterPro" id="IPR011671">
    <property type="entry name" value="tRNA_uracil_MeTrfase"/>
</dbReference>
<sequence>MNSTILDLSPIFQPSDTLFPTGDNTRDQQRRYSETSIGWEKAYSTDVPALSQNQQESVIIKVLLQPEYLSPVVARADIISDSSEAEVDYSNNDLGFIGNFSGFRVSRRLVVRIIPRNSKKDNAVDESIWVFQRLQRNDSDEIIIVIVPHIFDTSANWPFYFPNTRAIAIEASASILSIHHLIMTEHQSEPSFRCPSGTTDQSVNEIDCGRTQRMLKKILELLKKRFESPHYIKRVHHDTIVSREKYQNMYQTIKAKHADRLCQIFASNGYEGKGCREVDKIFEELGIASFCICLWEDMYGLRNPNQISLTGTEGSRKLDGNFVGFVDLGCGSGVLTDVLLQEGWSGYGFDARRRKVWRSFDENTQSYLVESIMMPYLIGGDQHQTKTPVPVQNTMSNQRHSVEQASSSFLSPFYTVPGSTQVYHEGTFPDGTFLICNHGDELTAWAPLLASLSRSPFIILPCCSFNLAGRRFRADLQRQHLSHIAKERKESKRSTYQSFIDYIEELCIEMGFAVSKEWLRIPSTRNLAIIGRGTKSIPRKKHILEELVQQVILREGGEGWKATIEKTKEKSSHYRDEHRKPQDTDRRN</sequence>
<organism evidence="13 14">
    <name type="scientific">Dactylellina haptotyla (strain CBS 200.50)</name>
    <name type="common">Nematode-trapping fungus</name>
    <name type="synonym">Monacrosporium haptotylum</name>
    <dbReference type="NCBI Taxonomy" id="1284197"/>
    <lineage>
        <taxon>Eukaryota</taxon>
        <taxon>Fungi</taxon>
        <taxon>Dikarya</taxon>
        <taxon>Ascomycota</taxon>
        <taxon>Pezizomycotina</taxon>
        <taxon>Orbiliomycetes</taxon>
        <taxon>Orbiliales</taxon>
        <taxon>Orbiliaceae</taxon>
        <taxon>Dactylellina</taxon>
    </lineage>
</organism>
<comment type="subcellular location">
    <subcellularLocation>
        <location evidence="1 11">Cytoplasm</location>
    </subcellularLocation>
</comment>
<dbReference type="OrthoDB" id="10047021at2759"/>
<gene>
    <name evidence="13" type="ORF">H072_5625</name>
</gene>
<dbReference type="PANTHER" id="PTHR21210">
    <property type="entry name" value="TRNA (URACIL-O(2)-)-METHYLTRANSFERASE-RELATED"/>
    <property type="match status" value="1"/>
</dbReference>
<comment type="similarity">
    <text evidence="2 11">Belongs to the TRM44 family.</text>
</comment>
<evidence type="ECO:0000256" key="9">
    <source>
        <dbReference type="ARBA" id="ARBA00022694"/>
    </source>
</evidence>
<feature type="region of interest" description="Disordered" evidence="12">
    <location>
        <begin position="564"/>
        <end position="588"/>
    </location>
</feature>
<accession>S8BYV5</accession>
<protein>
    <recommendedName>
        <fullName evidence="4 11">tRNA (uracil-O(2)-)-methyltransferase</fullName>
        <ecNumber evidence="3 11">2.1.1.211</ecNumber>
    </recommendedName>
</protein>
<evidence type="ECO:0000256" key="10">
    <source>
        <dbReference type="ARBA" id="ARBA00047957"/>
    </source>
</evidence>
<evidence type="ECO:0000256" key="6">
    <source>
        <dbReference type="ARBA" id="ARBA00022603"/>
    </source>
</evidence>
<evidence type="ECO:0000313" key="13">
    <source>
        <dbReference type="EMBL" id="EPS40547.1"/>
    </source>
</evidence>